<sequence>MKNYIQKTLIAHLFGFLALILTHIFWSVNTYGNASSGDTGIIIFWAGIFLILFYLVFVIIPTLY</sequence>
<keyword evidence="3" id="KW-1185">Reference proteome</keyword>
<evidence type="ECO:0000313" key="3">
    <source>
        <dbReference type="Proteomes" id="UP000185839"/>
    </source>
</evidence>
<organism evidence="2 3">
    <name type="scientific">Kaistella chaponensis</name>
    <dbReference type="NCBI Taxonomy" id="713588"/>
    <lineage>
        <taxon>Bacteria</taxon>
        <taxon>Pseudomonadati</taxon>
        <taxon>Bacteroidota</taxon>
        <taxon>Flavobacteriia</taxon>
        <taxon>Flavobacteriales</taxon>
        <taxon>Weeksellaceae</taxon>
        <taxon>Chryseobacterium group</taxon>
        <taxon>Kaistella</taxon>
    </lineage>
</organism>
<keyword evidence="1" id="KW-1133">Transmembrane helix</keyword>
<dbReference type="AlphaFoldDB" id="A0A1N7NNN0"/>
<keyword evidence="1" id="KW-0472">Membrane</keyword>
<keyword evidence="1" id="KW-0812">Transmembrane</keyword>
<feature type="transmembrane region" description="Helical" evidence="1">
    <location>
        <begin position="9"/>
        <end position="28"/>
    </location>
</feature>
<dbReference type="Proteomes" id="UP000185839">
    <property type="component" value="Unassembled WGS sequence"/>
</dbReference>
<evidence type="ECO:0000256" key="1">
    <source>
        <dbReference type="SAM" id="Phobius"/>
    </source>
</evidence>
<dbReference type="EMBL" id="FTOI01000016">
    <property type="protein sequence ID" value="SIT00005.1"/>
    <property type="molecule type" value="Genomic_DNA"/>
</dbReference>
<gene>
    <name evidence="2" type="ORF">SAMN05421789_1169</name>
</gene>
<reference evidence="3" key="1">
    <citation type="submission" date="2017-01" db="EMBL/GenBank/DDBJ databases">
        <authorList>
            <person name="Varghese N."/>
            <person name="Submissions S."/>
        </authorList>
    </citation>
    <scope>NUCLEOTIDE SEQUENCE [LARGE SCALE GENOMIC DNA]</scope>
    <source>
        <strain evidence="3">DSM 23145</strain>
    </source>
</reference>
<accession>A0A1N7NNN0</accession>
<feature type="transmembrane region" description="Helical" evidence="1">
    <location>
        <begin position="40"/>
        <end position="60"/>
    </location>
</feature>
<dbReference type="OrthoDB" id="1420060at2"/>
<evidence type="ECO:0000313" key="2">
    <source>
        <dbReference type="EMBL" id="SIT00005.1"/>
    </source>
</evidence>
<dbReference type="RefSeq" id="WP_076388279.1">
    <property type="nucleotide sequence ID" value="NZ_FTOI01000016.1"/>
</dbReference>
<protein>
    <submittedName>
        <fullName evidence="2">Uncharacterized protein</fullName>
    </submittedName>
</protein>
<name>A0A1N7NNN0_9FLAO</name>
<proteinExistence type="predicted"/>